<keyword evidence="2" id="KW-0813">Transport</keyword>
<dbReference type="EMBL" id="ML002816">
    <property type="protein sequence ID" value="RKP35665.1"/>
    <property type="molecule type" value="Genomic_DNA"/>
</dbReference>
<protein>
    <recommendedName>
        <fullName evidence="10">Cytochrome b-c1 complex subunit 2, mitochondrial</fullName>
    </recommendedName>
</protein>
<sequence length="406" mass="42524">ASSSSSSASTLSLVVKGGSRYETAANSGVAHFLKHFAFKNTQSRTAFRTIRETELQGGQLTATLDRDYQIYTVRCLAADVPYFTQLLASVALETRYTDYEFLDAQPIIQAETLAAQADSEIRLFDELHRVAFHSQGLGNSLYARANNQVTQKKLIDFAQQVFQPTRLGLVGVNVDHAQLAELGHELLTERITTPASTSTLADTSASQYTGGEALFDGPAGGDAQYAMAYPSAGLDNPSGVAASRILGHLLGGSRYVKWGTGQSRLAQAAAALGHGGVQLHPFQFTYSDAGLFGIQVRAPTGADVAQAAQAAAHALQEVASQAPAAEQLQRAVNQAKAAAALAAETSAGQAAELQNLVFNGSPSTTSLQETLATLDAVSAQNIQAAAETLLKAKPTAVGVGNVALFP</sequence>
<dbReference type="InterPro" id="IPR050361">
    <property type="entry name" value="MPP/UQCRC_Complex"/>
</dbReference>
<feature type="domain" description="Peptidase M16 C-terminal" evidence="12">
    <location>
        <begin position="149"/>
        <end position="334"/>
    </location>
</feature>
<dbReference type="STRING" id="215637.A0A4P9ZQS0"/>
<dbReference type="AlphaFoldDB" id="A0A4P9ZQS0"/>
<organism evidence="13 14">
    <name type="scientific">Dimargaris cristalligena</name>
    <dbReference type="NCBI Taxonomy" id="215637"/>
    <lineage>
        <taxon>Eukaryota</taxon>
        <taxon>Fungi</taxon>
        <taxon>Fungi incertae sedis</taxon>
        <taxon>Zoopagomycota</taxon>
        <taxon>Kickxellomycotina</taxon>
        <taxon>Dimargaritomycetes</taxon>
        <taxon>Dimargaritales</taxon>
        <taxon>Dimargaritaceae</taxon>
        <taxon>Dimargaris</taxon>
    </lineage>
</organism>
<dbReference type="GO" id="GO:0005743">
    <property type="term" value="C:mitochondrial inner membrane"/>
    <property type="evidence" value="ECO:0007669"/>
    <property type="project" value="UniProtKB-SubCell"/>
</dbReference>
<gene>
    <name evidence="13" type="ORF">BJ085DRAFT_4842</name>
</gene>
<evidence type="ECO:0000256" key="6">
    <source>
        <dbReference type="ARBA" id="ARBA00022982"/>
    </source>
</evidence>
<keyword evidence="7" id="KW-0496">Mitochondrion</keyword>
<evidence type="ECO:0000313" key="13">
    <source>
        <dbReference type="EMBL" id="RKP35665.1"/>
    </source>
</evidence>
<evidence type="ECO:0000256" key="8">
    <source>
        <dbReference type="ARBA" id="ARBA00023136"/>
    </source>
</evidence>
<evidence type="ECO:0000256" key="3">
    <source>
        <dbReference type="ARBA" id="ARBA00022660"/>
    </source>
</evidence>
<evidence type="ECO:0000256" key="5">
    <source>
        <dbReference type="ARBA" id="ARBA00022946"/>
    </source>
</evidence>
<comment type="subcellular location">
    <subcellularLocation>
        <location evidence="1">Mitochondrion inner membrane</location>
        <topology evidence="1">Peripheral membrane protein</topology>
        <orientation evidence="1">Matrix side</orientation>
    </subcellularLocation>
</comment>
<feature type="domain" description="Peptidase M16 N-terminal" evidence="11">
    <location>
        <begin position="3"/>
        <end position="142"/>
    </location>
</feature>
<evidence type="ECO:0000256" key="10">
    <source>
        <dbReference type="ARBA" id="ARBA00040751"/>
    </source>
</evidence>
<name>A0A4P9ZQS0_9FUNG</name>
<evidence type="ECO:0000259" key="11">
    <source>
        <dbReference type="Pfam" id="PF00675"/>
    </source>
</evidence>
<keyword evidence="8" id="KW-0472">Membrane</keyword>
<keyword evidence="5" id="KW-0809">Transit peptide</keyword>
<dbReference type="Gene3D" id="3.30.830.10">
    <property type="entry name" value="Metalloenzyme, LuxS/M16 peptidase-like"/>
    <property type="match status" value="2"/>
</dbReference>
<dbReference type="InterPro" id="IPR011765">
    <property type="entry name" value="Pept_M16_N"/>
</dbReference>
<evidence type="ECO:0000256" key="4">
    <source>
        <dbReference type="ARBA" id="ARBA00022792"/>
    </source>
</evidence>
<proteinExistence type="inferred from homology"/>
<dbReference type="PANTHER" id="PTHR11851">
    <property type="entry name" value="METALLOPROTEASE"/>
    <property type="match status" value="1"/>
</dbReference>
<feature type="non-terminal residue" evidence="13">
    <location>
        <position position="1"/>
    </location>
</feature>
<keyword evidence="14" id="KW-1185">Reference proteome</keyword>
<evidence type="ECO:0000256" key="9">
    <source>
        <dbReference type="ARBA" id="ARBA00038146"/>
    </source>
</evidence>
<comment type="similarity">
    <text evidence="9">Belongs to the peptidase M16 family. UQCRC2/QCR2 subfamily.</text>
</comment>
<dbReference type="Pfam" id="PF00675">
    <property type="entry name" value="Peptidase_M16"/>
    <property type="match status" value="1"/>
</dbReference>
<dbReference type="Proteomes" id="UP000268162">
    <property type="component" value="Unassembled WGS sequence"/>
</dbReference>
<keyword evidence="3" id="KW-0679">Respiratory chain</keyword>
<evidence type="ECO:0000256" key="1">
    <source>
        <dbReference type="ARBA" id="ARBA00004443"/>
    </source>
</evidence>
<evidence type="ECO:0000259" key="12">
    <source>
        <dbReference type="Pfam" id="PF05193"/>
    </source>
</evidence>
<dbReference type="SUPFAM" id="SSF63411">
    <property type="entry name" value="LuxS/MPP-like metallohydrolase"/>
    <property type="match status" value="2"/>
</dbReference>
<evidence type="ECO:0000256" key="2">
    <source>
        <dbReference type="ARBA" id="ARBA00022448"/>
    </source>
</evidence>
<accession>A0A4P9ZQS0</accession>
<dbReference type="Pfam" id="PF05193">
    <property type="entry name" value="Peptidase_M16_C"/>
    <property type="match status" value="1"/>
</dbReference>
<dbReference type="InterPro" id="IPR011249">
    <property type="entry name" value="Metalloenz_LuxS/M16"/>
</dbReference>
<reference evidence="14" key="1">
    <citation type="journal article" date="2018" name="Nat. Microbiol.">
        <title>Leveraging single-cell genomics to expand the fungal tree of life.</title>
        <authorList>
            <person name="Ahrendt S.R."/>
            <person name="Quandt C.A."/>
            <person name="Ciobanu D."/>
            <person name="Clum A."/>
            <person name="Salamov A."/>
            <person name="Andreopoulos B."/>
            <person name="Cheng J.F."/>
            <person name="Woyke T."/>
            <person name="Pelin A."/>
            <person name="Henrissat B."/>
            <person name="Reynolds N.K."/>
            <person name="Benny G.L."/>
            <person name="Smith M.E."/>
            <person name="James T.Y."/>
            <person name="Grigoriev I.V."/>
        </authorList>
    </citation>
    <scope>NUCLEOTIDE SEQUENCE [LARGE SCALE GENOMIC DNA]</scope>
    <source>
        <strain evidence="14">RSA 468</strain>
    </source>
</reference>
<dbReference type="InterPro" id="IPR007863">
    <property type="entry name" value="Peptidase_M16_C"/>
</dbReference>
<dbReference type="FunFam" id="3.30.830.10:FF:000021">
    <property type="entry name" value="Cytochrome b-c1 complex subunit 2"/>
    <property type="match status" value="1"/>
</dbReference>
<keyword evidence="6" id="KW-0249">Electron transport</keyword>
<feature type="non-terminal residue" evidence="13">
    <location>
        <position position="406"/>
    </location>
</feature>
<dbReference type="GO" id="GO:0046872">
    <property type="term" value="F:metal ion binding"/>
    <property type="evidence" value="ECO:0007669"/>
    <property type="project" value="InterPro"/>
</dbReference>
<keyword evidence="4" id="KW-0999">Mitochondrion inner membrane</keyword>
<dbReference type="PANTHER" id="PTHR11851:SF209">
    <property type="entry name" value="CYTOCHROME B-C1 COMPLEX SUBUNIT 2, MITOCHONDRIAL"/>
    <property type="match status" value="1"/>
</dbReference>
<evidence type="ECO:0000313" key="14">
    <source>
        <dbReference type="Proteomes" id="UP000268162"/>
    </source>
</evidence>
<evidence type="ECO:0000256" key="7">
    <source>
        <dbReference type="ARBA" id="ARBA00023128"/>
    </source>
</evidence>